<dbReference type="GeneID" id="16074563"/>
<dbReference type="CDD" id="cd04330">
    <property type="entry name" value="RNAP_III_Rpc25_N"/>
    <property type="match status" value="1"/>
</dbReference>
<dbReference type="Gene3D" id="3.30.1490.120">
    <property type="entry name" value="RNA polymerase Rpb7-like, N-terminal domain"/>
    <property type="match status" value="1"/>
</dbReference>
<comment type="subcellular location">
    <subcellularLocation>
        <location evidence="1">Nucleus</location>
    </subcellularLocation>
</comment>
<dbReference type="Pfam" id="PF03876">
    <property type="entry name" value="SHS2_Rpb7-N"/>
    <property type="match status" value="1"/>
</dbReference>
<dbReference type="STRING" id="946362.F2UAC9"/>
<dbReference type="SUPFAM" id="SSF88798">
    <property type="entry name" value="N-terminal, heterodimerisation domain of RBP7 (RpoE)"/>
    <property type="match status" value="1"/>
</dbReference>
<dbReference type="InterPro" id="IPR013238">
    <property type="entry name" value="RNA_pol_III_Rbc25"/>
</dbReference>
<proteinExistence type="inferred from homology"/>
<dbReference type="Gene3D" id="2.40.50.140">
    <property type="entry name" value="Nucleic acid-binding proteins"/>
    <property type="match status" value="1"/>
</dbReference>
<protein>
    <recommendedName>
        <fullName evidence="10">DNA-directed RNA polymerase III subunit RPC8</fullName>
    </recommendedName>
</protein>
<organism evidence="9">
    <name type="scientific">Salpingoeca rosetta (strain ATCC 50818 / BSB-021)</name>
    <dbReference type="NCBI Taxonomy" id="946362"/>
    <lineage>
        <taxon>Eukaryota</taxon>
        <taxon>Choanoflagellata</taxon>
        <taxon>Craspedida</taxon>
        <taxon>Salpingoecidae</taxon>
        <taxon>Salpingoeca</taxon>
    </lineage>
</organism>
<evidence type="ECO:0000256" key="2">
    <source>
        <dbReference type="ARBA" id="ARBA00009307"/>
    </source>
</evidence>
<dbReference type="OMA" id="FCLSEME"/>
<accession>F2UAC9</accession>
<dbReference type="InParanoid" id="F2UAC9"/>
<evidence type="ECO:0000256" key="3">
    <source>
        <dbReference type="ARBA" id="ARBA00022478"/>
    </source>
</evidence>
<dbReference type="GO" id="GO:0006384">
    <property type="term" value="P:transcription initiation at RNA polymerase III promoter"/>
    <property type="evidence" value="ECO:0007669"/>
    <property type="project" value="TreeGrafter"/>
</dbReference>
<dbReference type="PANTHER" id="PTHR12709">
    <property type="entry name" value="DNA-DIRECTED RNA POLYMERASE II, III"/>
    <property type="match status" value="1"/>
</dbReference>
<dbReference type="InterPro" id="IPR005576">
    <property type="entry name" value="Rpb7-like_N"/>
</dbReference>
<keyword evidence="4" id="KW-0804">Transcription</keyword>
<evidence type="ECO:0000259" key="7">
    <source>
        <dbReference type="Pfam" id="PF08292"/>
    </source>
</evidence>
<feature type="domain" description="RNA polymerase III subunit Rpc25" evidence="7">
    <location>
        <begin position="83"/>
        <end position="201"/>
    </location>
</feature>
<evidence type="ECO:0000256" key="5">
    <source>
        <dbReference type="ARBA" id="ARBA00023242"/>
    </source>
</evidence>
<evidence type="ECO:0000259" key="6">
    <source>
        <dbReference type="Pfam" id="PF03876"/>
    </source>
</evidence>
<name>F2UAC9_SALR5</name>
<gene>
    <name evidence="8" type="ORF">PTSG_05411</name>
</gene>
<dbReference type="Pfam" id="PF08292">
    <property type="entry name" value="RNA_pol_Rbc25"/>
    <property type="match status" value="1"/>
</dbReference>
<evidence type="ECO:0008006" key="10">
    <source>
        <dbReference type="Google" id="ProtNLM"/>
    </source>
</evidence>
<dbReference type="EMBL" id="GL832966">
    <property type="protein sequence ID" value="EGD73704.1"/>
    <property type="molecule type" value="Genomic_DNA"/>
</dbReference>
<keyword evidence="9" id="KW-1185">Reference proteome</keyword>
<keyword evidence="5" id="KW-0539">Nucleus</keyword>
<evidence type="ECO:0000256" key="1">
    <source>
        <dbReference type="ARBA" id="ARBA00004123"/>
    </source>
</evidence>
<dbReference type="SUPFAM" id="SSF50249">
    <property type="entry name" value="Nucleic acid-binding proteins"/>
    <property type="match status" value="1"/>
</dbReference>
<evidence type="ECO:0000313" key="8">
    <source>
        <dbReference type="EMBL" id="EGD73704.1"/>
    </source>
</evidence>
<dbReference type="OrthoDB" id="10256606at2759"/>
<dbReference type="InterPro" id="IPR045113">
    <property type="entry name" value="Rpb7-like"/>
</dbReference>
<dbReference type="InterPro" id="IPR036898">
    <property type="entry name" value="RNA_pol_Rpb7-like_N_sf"/>
</dbReference>
<comment type="similarity">
    <text evidence="2">Belongs to the eukaryotic RPB7/RPC8 RNA polymerase subunit family.</text>
</comment>
<sequence>MFCVIEIKDVIRLKPKRFATDRNEALAFEINKMFTNKVIHKRGLGICLFDLLDIGDGEIHPSDGAAHVHVTFRLLMFRPFVGEVLKGTIRSCSRDSGIRVSLGTFFDDVVIPPDKLRPGSFFDEAKQTWIWRYSADDAVHDLEYSLEDEIYFMVDEEIFTDIPPRTRLESKKAAEETAAQQVPYLIKAKADLDGLGMCEWWDL</sequence>
<evidence type="ECO:0000313" key="9">
    <source>
        <dbReference type="Proteomes" id="UP000007799"/>
    </source>
</evidence>
<dbReference type="Proteomes" id="UP000007799">
    <property type="component" value="Unassembled WGS sequence"/>
</dbReference>
<feature type="domain" description="RNA polymerase Rpb7-like N-terminal" evidence="6">
    <location>
        <begin position="8"/>
        <end position="64"/>
    </location>
</feature>
<dbReference type="InterPro" id="IPR012340">
    <property type="entry name" value="NA-bd_OB-fold"/>
</dbReference>
<dbReference type="AlphaFoldDB" id="F2UAC9"/>
<keyword evidence="3" id="KW-0240">DNA-directed RNA polymerase</keyword>
<dbReference type="RefSeq" id="XP_004993985.1">
    <property type="nucleotide sequence ID" value="XM_004993928.1"/>
</dbReference>
<dbReference type="GO" id="GO:0005666">
    <property type="term" value="C:RNA polymerase III complex"/>
    <property type="evidence" value="ECO:0007669"/>
    <property type="project" value="TreeGrafter"/>
</dbReference>
<dbReference type="KEGG" id="sre:PTSG_05411"/>
<evidence type="ECO:0000256" key="4">
    <source>
        <dbReference type="ARBA" id="ARBA00023163"/>
    </source>
</evidence>
<dbReference type="FunCoup" id="F2UAC9">
    <property type="interactions" value="1623"/>
</dbReference>
<dbReference type="PANTHER" id="PTHR12709:SF1">
    <property type="entry name" value="DNA-DIRECTED RNA POLYMERASE III SUBUNIT RPC8"/>
    <property type="match status" value="1"/>
</dbReference>
<reference evidence="8" key="1">
    <citation type="submission" date="2009-08" db="EMBL/GenBank/DDBJ databases">
        <title>Annotation of Salpingoeca rosetta.</title>
        <authorList>
            <consortium name="The Broad Institute Genome Sequencing Platform"/>
            <person name="Russ C."/>
            <person name="Cuomo C."/>
            <person name="Burger G."/>
            <person name="Gray M.W."/>
            <person name="Holland P.W.H."/>
            <person name="King N."/>
            <person name="Lang F.B.F."/>
            <person name="Roger A.J."/>
            <person name="Ruiz-Trillo I."/>
            <person name="Young S.K."/>
            <person name="Zeng Q."/>
            <person name="Gargeya S."/>
            <person name="Alvarado L."/>
            <person name="Berlin A."/>
            <person name="Chapman S.B."/>
            <person name="Chen Z."/>
            <person name="Freedman E."/>
            <person name="Gellesch M."/>
            <person name="Goldberg J."/>
            <person name="Griggs A."/>
            <person name="Gujja S."/>
            <person name="Heilman E."/>
            <person name="Heiman D."/>
            <person name="Howarth C."/>
            <person name="Mehta T."/>
            <person name="Neiman D."/>
            <person name="Pearson M."/>
            <person name="Roberts A."/>
            <person name="Saif S."/>
            <person name="Shea T."/>
            <person name="Shenoy N."/>
            <person name="Sisk P."/>
            <person name="Stolte C."/>
            <person name="Sykes S."/>
            <person name="White J."/>
            <person name="Yandava C."/>
            <person name="Haas B."/>
            <person name="Nusbaum C."/>
            <person name="Birren B."/>
        </authorList>
    </citation>
    <scope>NUCLEOTIDE SEQUENCE [LARGE SCALE GENOMIC DNA]</scope>
    <source>
        <strain evidence="8">ATCC 50818</strain>
    </source>
</reference>
<dbReference type="eggNOG" id="KOG3297">
    <property type="taxonomic scope" value="Eukaryota"/>
</dbReference>